<name>A0A4Y5SM82_9EURY</name>
<dbReference type="GeneID" id="40474788"/>
<proteinExistence type="predicted"/>
<dbReference type="Proteomes" id="UP000306007">
    <property type="component" value="Chromosome"/>
</dbReference>
<reference evidence="1 2" key="1">
    <citation type="submission" date="2019-06" db="EMBL/GenBank/DDBJ databases">
        <title>Thermococcus indicus sp. nov., a Fe(III)-reducing hyperthermophilic archaeon isolated from the Onnuri vent field of the Central Indian Ocean ridge.</title>
        <authorList>
            <person name="Lim J.K."/>
            <person name="Kim Y.J."/>
            <person name="Kwon K.K."/>
        </authorList>
    </citation>
    <scope>NUCLEOTIDE SEQUENCE [LARGE SCALE GENOMIC DNA]</scope>
    <source>
        <strain evidence="1 2">IOH1</strain>
    </source>
</reference>
<evidence type="ECO:0000313" key="2">
    <source>
        <dbReference type="Proteomes" id="UP000306007"/>
    </source>
</evidence>
<keyword evidence="2" id="KW-1185">Reference proteome</keyword>
<dbReference type="KEGG" id="tic:FH039_06350"/>
<accession>A0A4Y5SM82</accession>
<gene>
    <name evidence="1" type="ORF">FH039_06350</name>
</gene>
<sequence>MKTASWPLEKPACYFKSLEGVSENWTGIIAPGLNVEGVELSGTLHMAVYLYPLEETAIISKVNYGETPEKSKITEAFRLKYKEPPSEIVDAYISKLKDSGYTAVRELSGGLFKGWIFRKGNNYLLVLKVRDQGNLYLLLARGNERDIKKLADSISLM</sequence>
<dbReference type="AlphaFoldDB" id="A0A4Y5SM82"/>
<dbReference type="RefSeq" id="WP_139680635.1">
    <property type="nucleotide sequence ID" value="NZ_CP040846.1"/>
</dbReference>
<organism evidence="1 2">
    <name type="scientific">Thermococcus indicus</name>
    <dbReference type="NCBI Taxonomy" id="2586643"/>
    <lineage>
        <taxon>Archaea</taxon>
        <taxon>Methanobacteriati</taxon>
        <taxon>Methanobacteriota</taxon>
        <taxon>Thermococci</taxon>
        <taxon>Thermococcales</taxon>
        <taxon>Thermococcaceae</taxon>
        <taxon>Thermococcus</taxon>
    </lineage>
</organism>
<dbReference type="OrthoDB" id="101809at2157"/>
<protein>
    <submittedName>
        <fullName evidence="1">Uncharacterized protein</fullName>
    </submittedName>
</protein>
<evidence type="ECO:0000313" key="1">
    <source>
        <dbReference type="EMBL" id="QDA31292.1"/>
    </source>
</evidence>
<dbReference type="EMBL" id="CP040846">
    <property type="protein sequence ID" value="QDA31292.1"/>
    <property type="molecule type" value="Genomic_DNA"/>
</dbReference>